<sequence>MATGDRDRIAEQTQGATTERSASRVLSGVAVAITLLVLSPLAWLVLRAGEMDAVRAIELLTSQTTIEVTANTIVLVGSVTLLSALVGVPLAILTVQTDLPFRRFWTVTSALPLVVPSYIGAFAFVSAFGPQGHLSDLLAPLGVDQIPAIYGLPGATLVLTLFTYPYIFLTTRAALLSFDGTIVEAARSLNHTRWEAFKRVTLPQILPGIAGGGLLVALYTLGDFGTPSIMKYDVFTRMIFNEFGARRIDYAAVLSWLLLAMAVVILAVESRIEAGRDGAYVSRGARRPGEIKLGVWKLPATLFCGAVATLGLALPIAILLQWLVRGGVGYSGAGRPFELGFAWNSLTVAAAAAAVSVVVALPLAYLAARGDSRISSLPDRLSYVGYAVPGVVLGLALVFLSLKYVPFVYNTVFLLVFAYVVRFMPQAVGTTKSSLLQVDPSYVEAARSLGYPPLTAFRKVVLPLVAPGIAAGGALVFLTTMKELPATLMLRPLGFETFVTYIWRVQESGYYGQAAVPALVLVVVSGLSMLVILGREQQNGT</sequence>
<evidence type="ECO:0000259" key="9">
    <source>
        <dbReference type="PROSITE" id="PS50928"/>
    </source>
</evidence>
<comment type="subcellular location">
    <subcellularLocation>
        <location evidence="1">Cell inner membrane</location>
        <topology evidence="1">Multi-pass membrane protein</topology>
    </subcellularLocation>
    <subcellularLocation>
        <location evidence="8">Cell membrane</location>
        <topology evidence="8">Multi-pass membrane protein</topology>
    </subcellularLocation>
</comment>
<dbReference type="GO" id="GO:0055085">
    <property type="term" value="P:transmembrane transport"/>
    <property type="evidence" value="ECO:0007669"/>
    <property type="project" value="InterPro"/>
</dbReference>
<evidence type="ECO:0000256" key="3">
    <source>
        <dbReference type="ARBA" id="ARBA00022475"/>
    </source>
</evidence>
<dbReference type="GO" id="GO:0005886">
    <property type="term" value="C:plasma membrane"/>
    <property type="evidence" value="ECO:0007669"/>
    <property type="project" value="UniProtKB-SubCell"/>
</dbReference>
<keyword evidence="5 8" id="KW-0812">Transmembrane</keyword>
<feature type="transmembrane region" description="Helical" evidence="8">
    <location>
        <begin position="460"/>
        <end position="481"/>
    </location>
</feature>
<dbReference type="Pfam" id="PF00528">
    <property type="entry name" value="BPD_transp_1"/>
    <property type="match status" value="2"/>
</dbReference>
<reference evidence="10 11" key="2">
    <citation type="submission" date="2019-04" db="EMBL/GenBank/DDBJ databases">
        <authorList>
            <person name="Yang S."/>
            <person name="Wei W."/>
        </authorList>
    </citation>
    <scope>NUCLEOTIDE SEQUENCE [LARGE SCALE GENOMIC DNA]</scope>
    <source>
        <strain evidence="11">ZP60</strain>
    </source>
</reference>
<keyword evidence="4" id="KW-0997">Cell inner membrane</keyword>
<feature type="transmembrane region" description="Helical" evidence="8">
    <location>
        <begin position="250"/>
        <end position="268"/>
    </location>
</feature>
<evidence type="ECO:0000256" key="1">
    <source>
        <dbReference type="ARBA" id="ARBA00004429"/>
    </source>
</evidence>
<dbReference type="Gene3D" id="1.10.3720.10">
    <property type="entry name" value="MetI-like"/>
    <property type="match status" value="2"/>
</dbReference>
<gene>
    <name evidence="10" type="ORF">E5139_14525</name>
</gene>
<feature type="domain" description="ABC transmembrane type-1" evidence="9">
    <location>
        <begin position="342"/>
        <end position="532"/>
    </location>
</feature>
<evidence type="ECO:0000313" key="10">
    <source>
        <dbReference type="EMBL" id="QCD66799.1"/>
    </source>
</evidence>
<dbReference type="OMA" id="QAFWRVA"/>
<dbReference type="EMBL" id="CP039375">
    <property type="protein sequence ID" value="QCD66799.1"/>
    <property type="molecule type" value="Genomic_DNA"/>
</dbReference>
<feature type="domain" description="ABC transmembrane type-1" evidence="9">
    <location>
        <begin position="69"/>
        <end position="269"/>
    </location>
</feature>
<evidence type="ECO:0000256" key="5">
    <source>
        <dbReference type="ARBA" id="ARBA00022692"/>
    </source>
</evidence>
<accession>A0A4D6KJB2</accession>
<dbReference type="AlphaFoldDB" id="A0A4D6KJB2"/>
<dbReference type="CDD" id="cd06261">
    <property type="entry name" value="TM_PBP2"/>
    <property type="match status" value="2"/>
</dbReference>
<evidence type="ECO:0000256" key="7">
    <source>
        <dbReference type="ARBA" id="ARBA00023136"/>
    </source>
</evidence>
<dbReference type="InterPro" id="IPR035906">
    <property type="entry name" value="MetI-like_sf"/>
</dbReference>
<dbReference type="InterPro" id="IPR000515">
    <property type="entry name" value="MetI-like"/>
</dbReference>
<feature type="transmembrane region" description="Helical" evidence="8">
    <location>
        <begin position="66"/>
        <end position="92"/>
    </location>
</feature>
<dbReference type="KEGG" id="halz:E5139_14525"/>
<comment type="similarity">
    <text evidence="8">Belongs to the binding-protein-dependent transport system permease family.</text>
</comment>
<evidence type="ECO:0000313" key="11">
    <source>
        <dbReference type="Proteomes" id="UP000297053"/>
    </source>
</evidence>
<dbReference type="GeneID" id="42180179"/>
<evidence type="ECO:0000256" key="4">
    <source>
        <dbReference type="ARBA" id="ARBA00022519"/>
    </source>
</evidence>
<feature type="transmembrane region" description="Helical" evidence="8">
    <location>
        <begin position="300"/>
        <end position="323"/>
    </location>
</feature>
<keyword evidence="6 8" id="KW-1133">Transmembrane helix</keyword>
<feature type="transmembrane region" description="Helical" evidence="8">
    <location>
        <begin position="148"/>
        <end position="169"/>
    </location>
</feature>
<name>A0A4D6KJB2_9EURY</name>
<dbReference type="Proteomes" id="UP000297053">
    <property type="component" value="Chromosome"/>
</dbReference>
<evidence type="ECO:0000256" key="6">
    <source>
        <dbReference type="ARBA" id="ARBA00022989"/>
    </source>
</evidence>
<feature type="transmembrane region" description="Helical" evidence="8">
    <location>
        <begin position="200"/>
        <end position="221"/>
    </location>
</feature>
<feature type="transmembrane region" description="Helical" evidence="8">
    <location>
        <begin position="25"/>
        <end position="46"/>
    </location>
</feature>
<evidence type="ECO:0000256" key="8">
    <source>
        <dbReference type="RuleBase" id="RU363032"/>
    </source>
</evidence>
<feature type="transmembrane region" description="Helical" evidence="8">
    <location>
        <begin position="407"/>
        <end position="424"/>
    </location>
</feature>
<keyword evidence="7 8" id="KW-0472">Membrane</keyword>
<feature type="transmembrane region" description="Helical" evidence="8">
    <location>
        <begin position="380"/>
        <end position="401"/>
    </location>
</feature>
<keyword evidence="2 8" id="KW-0813">Transport</keyword>
<dbReference type="PANTHER" id="PTHR43357">
    <property type="entry name" value="INNER MEMBRANE ABC TRANSPORTER PERMEASE PROTEIN YDCV"/>
    <property type="match status" value="1"/>
</dbReference>
<feature type="transmembrane region" description="Helical" evidence="8">
    <location>
        <begin position="104"/>
        <end position="128"/>
    </location>
</feature>
<feature type="transmembrane region" description="Helical" evidence="8">
    <location>
        <begin position="343"/>
        <end position="368"/>
    </location>
</feature>
<protein>
    <submittedName>
        <fullName evidence="10">Iron ABC transporter permease</fullName>
    </submittedName>
</protein>
<dbReference type="PANTHER" id="PTHR43357:SF3">
    <property type="entry name" value="FE(3+)-TRANSPORT SYSTEM PERMEASE PROTEIN FBPB 2"/>
    <property type="match status" value="1"/>
</dbReference>
<proteinExistence type="inferred from homology"/>
<dbReference type="SUPFAM" id="SSF161098">
    <property type="entry name" value="MetI-like"/>
    <property type="match status" value="2"/>
</dbReference>
<feature type="transmembrane region" description="Helical" evidence="8">
    <location>
        <begin position="510"/>
        <end position="533"/>
    </location>
</feature>
<reference evidence="10 11" key="1">
    <citation type="submission" date="2019-04" db="EMBL/GenBank/DDBJ databases">
        <title>Complete genome sequence of Arthrobacter sp. ZXY-2 associated with effective atrazine degradation and salt adaptation.</title>
        <authorList>
            <person name="Zhao X."/>
        </authorList>
    </citation>
    <scope>NUCLEOTIDE SEQUENCE [LARGE SCALE GENOMIC DNA]</scope>
    <source>
        <strain evidence="11">ZP60</strain>
    </source>
</reference>
<keyword evidence="3" id="KW-1003">Cell membrane</keyword>
<dbReference type="PROSITE" id="PS50928">
    <property type="entry name" value="ABC_TM1"/>
    <property type="match status" value="2"/>
</dbReference>
<organism evidence="10 11">
    <name type="scientific">Halomicrobium mukohataei</name>
    <dbReference type="NCBI Taxonomy" id="57705"/>
    <lineage>
        <taxon>Archaea</taxon>
        <taxon>Methanobacteriati</taxon>
        <taxon>Methanobacteriota</taxon>
        <taxon>Stenosarchaea group</taxon>
        <taxon>Halobacteria</taxon>
        <taxon>Halobacteriales</taxon>
        <taxon>Haloarculaceae</taxon>
        <taxon>Halomicrobium</taxon>
    </lineage>
</organism>
<evidence type="ECO:0000256" key="2">
    <source>
        <dbReference type="ARBA" id="ARBA00022448"/>
    </source>
</evidence>
<dbReference type="RefSeq" id="WP_015763230.1">
    <property type="nucleotide sequence ID" value="NZ_CP039375.1"/>
</dbReference>